<feature type="domain" description="OmpA-like" evidence="6">
    <location>
        <begin position="469"/>
        <end position="585"/>
    </location>
</feature>
<dbReference type="PANTHER" id="PTHR30329">
    <property type="entry name" value="STATOR ELEMENT OF FLAGELLAR MOTOR COMPLEX"/>
    <property type="match status" value="1"/>
</dbReference>
<dbReference type="Gene3D" id="2.60.40.10">
    <property type="entry name" value="Immunoglobulins"/>
    <property type="match status" value="1"/>
</dbReference>
<evidence type="ECO:0000313" key="7">
    <source>
        <dbReference type="EMBL" id="TDG37638.1"/>
    </source>
</evidence>
<dbReference type="OrthoDB" id="9809364at2"/>
<feature type="signal peptide" evidence="5">
    <location>
        <begin position="1"/>
        <end position="19"/>
    </location>
</feature>
<dbReference type="InterPro" id="IPR013783">
    <property type="entry name" value="Ig-like_fold"/>
</dbReference>
<protein>
    <recommendedName>
        <fullName evidence="6">OmpA-like domain-containing protein</fullName>
    </recommendedName>
</protein>
<dbReference type="SUPFAM" id="SSF49478">
    <property type="entry name" value="Cna protein B-type domain"/>
    <property type="match status" value="1"/>
</dbReference>
<evidence type="ECO:0000256" key="3">
    <source>
        <dbReference type="ARBA" id="ARBA00023237"/>
    </source>
</evidence>
<dbReference type="GO" id="GO:0009279">
    <property type="term" value="C:cell outer membrane"/>
    <property type="evidence" value="ECO:0007669"/>
    <property type="project" value="UniProtKB-SubCell"/>
</dbReference>
<evidence type="ECO:0000259" key="6">
    <source>
        <dbReference type="PROSITE" id="PS51123"/>
    </source>
</evidence>
<evidence type="ECO:0000256" key="1">
    <source>
        <dbReference type="ARBA" id="ARBA00004442"/>
    </source>
</evidence>
<organism evidence="7 8">
    <name type="scientific">Pedobacter changchengzhani</name>
    <dbReference type="NCBI Taxonomy" id="2529274"/>
    <lineage>
        <taxon>Bacteria</taxon>
        <taxon>Pseudomonadati</taxon>
        <taxon>Bacteroidota</taxon>
        <taxon>Sphingobacteriia</taxon>
        <taxon>Sphingobacteriales</taxon>
        <taxon>Sphingobacteriaceae</taxon>
        <taxon>Pedobacter</taxon>
    </lineage>
</organism>
<proteinExistence type="predicted"/>
<dbReference type="AlphaFoldDB" id="A0A4R5MPK9"/>
<reference evidence="7 8" key="1">
    <citation type="submission" date="2019-02" db="EMBL/GenBank/DDBJ databases">
        <title>Pedobacter sp. nov., a novel speices isolated from soil of pinguins habitat in Antarcitica.</title>
        <authorList>
            <person name="He R.-H."/>
        </authorList>
    </citation>
    <scope>NUCLEOTIDE SEQUENCE [LARGE SCALE GENOMIC DNA]</scope>
    <source>
        <strain evidence="7 8">E01020</strain>
    </source>
</reference>
<dbReference type="RefSeq" id="WP_133260726.1">
    <property type="nucleotide sequence ID" value="NZ_SJCY01000001.1"/>
</dbReference>
<dbReference type="PRINTS" id="PR01021">
    <property type="entry name" value="OMPADOMAIN"/>
</dbReference>
<dbReference type="CDD" id="cd07185">
    <property type="entry name" value="OmpA_C-like"/>
    <property type="match status" value="1"/>
</dbReference>
<dbReference type="Proteomes" id="UP000295668">
    <property type="component" value="Unassembled WGS sequence"/>
</dbReference>
<comment type="subcellular location">
    <subcellularLocation>
        <location evidence="1">Cell outer membrane</location>
    </subcellularLocation>
</comment>
<keyword evidence="2 4" id="KW-0472">Membrane</keyword>
<dbReference type="EMBL" id="SJCY01000001">
    <property type="protein sequence ID" value="TDG37638.1"/>
    <property type="molecule type" value="Genomic_DNA"/>
</dbReference>
<dbReference type="InterPro" id="IPR036737">
    <property type="entry name" value="OmpA-like_sf"/>
</dbReference>
<dbReference type="Gene3D" id="3.30.1330.60">
    <property type="entry name" value="OmpA-like domain"/>
    <property type="match status" value="1"/>
</dbReference>
<dbReference type="PANTHER" id="PTHR30329:SF21">
    <property type="entry name" value="LIPOPROTEIN YIAD-RELATED"/>
    <property type="match status" value="1"/>
</dbReference>
<keyword evidence="8" id="KW-1185">Reference proteome</keyword>
<evidence type="ECO:0000256" key="4">
    <source>
        <dbReference type="PROSITE-ProRule" id="PRU00473"/>
    </source>
</evidence>
<dbReference type="Pfam" id="PF00691">
    <property type="entry name" value="OmpA"/>
    <property type="match status" value="1"/>
</dbReference>
<dbReference type="InterPro" id="IPR050330">
    <property type="entry name" value="Bact_OuterMem_StrucFunc"/>
</dbReference>
<dbReference type="InterPro" id="IPR006664">
    <property type="entry name" value="OMP_bac"/>
</dbReference>
<gene>
    <name evidence="7" type="ORF">EZJ43_00650</name>
</gene>
<dbReference type="InterPro" id="IPR006665">
    <property type="entry name" value="OmpA-like"/>
</dbReference>
<evidence type="ECO:0000256" key="2">
    <source>
        <dbReference type="ARBA" id="ARBA00023136"/>
    </source>
</evidence>
<evidence type="ECO:0000313" key="8">
    <source>
        <dbReference type="Proteomes" id="UP000295668"/>
    </source>
</evidence>
<accession>A0A4R5MPK9</accession>
<comment type="caution">
    <text evidence="7">The sequence shown here is derived from an EMBL/GenBank/DDBJ whole genome shotgun (WGS) entry which is preliminary data.</text>
</comment>
<dbReference type="SUPFAM" id="SSF103088">
    <property type="entry name" value="OmpA-like"/>
    <property type="match status" value="1"/>
</dbReference>
<keyword evidence="3" id="KW-0998">Cell outer membrane</keyword>
<evidence type="ECO:0000256" key="5">
    <source>
        <dbReference type="SAM" id="SignalP"/>
    </source>
</evidence>
<keyword evidence="5" id="KW-0732">Signal</keyword>
<dbReference type="PROSITE" id="PS51123">
    <property type="entry name" value="OMPA_2"/>
    <property type="match status" value="1"/>
</dbReference>
<name>A0A4R5MPK9_9SPHI</name>
<sequence>MKYAYLFLATLLLSLSSLAQEKATNTSKSFSQISIRGGYDVAQKHDFSNFASKNLKGFNAGASFDKYWNWLGAGIDVDFLQNQKPEYTAANDFTTYMTAQPYILGTDYNIQANATKLTRIFAGIGPDFKYQTVDNKWTAELNLRGGVTRTDGSMLEYSTKAVRPILNPFLSRGGDAVNASTVTGNSNPENEGVFYHKGYDKEYILTAKAQARISYTITDNLSANVAAYYMYYQGSKALYNTQDYTGSTPPVYATIKPTFGLSALSSLGASAGISYRIFGNQTHVKKQKGYNTLTVFVKDELTNQPLHDVDVMVTNAGGNNLTAKTDINGQAIFQKIKAADYVVKGTLHDIATNTQTVNINSSNQKADVTLIHNDPRFTVVGTAINLGTKTPEGGVSTTLKDLSRSTVKMATSQNSTGKFSYQLEQNTDYELVGKKANYISNIERVSTKGLTRSQTLYVQLELGIERVEVGKAIVLKKIYYDLDKTDIREDASSDLQKLISFLNDNPNIKIEISSFTDSRGSGDYNLELSQKRAQSVVSYLINRGIDRGRMIAKGYGESKPVVDCVECTEAQHQQNRRTEFKLISQ</sequence>
<feature type="chain" id="PRO_5020478829" description="OmpA-like domain-containing protein" evidence="5">
    <location>
        <begin position="20"/>
        <end position="585"/>
    </location>
</feature>